<organism evidence="1 2">
    <name type="scientific">Rangifer tarandus platyrhynchus</name>
    <name type="common">Svalbard reindeer</name>
    <dbReference type="NCBI Taxonomy" id="3082113"/>
    <lineage>
        <taxon>Eukaryota</taxon>
        <taxon>Metazoa</taxon>
        <taxon>Chordata</taxon>
        <taxon>Craniata</taxon>
        <taxon>Vertebrata</taxon>
        <taxon>Euteleostomi</taxon>
        <taxon>Mammalia</taxon>
        <taxon>Eutheria</taxon>
        <taxon>Laurasiatheria</taxon>
        <taxon>Artiodactyla</taxon>
        <taxon>Ruminantia</taxon>
        <taxon>Pecora</taxon>
        <taxon>Cervidae</taxon>
        <taxon>Odocoileinae</taxon>
        <taxon>Rangifer</taxon>
    </lineage>
</organism>
<protein>
    <submittedName>
        <fullName evidence="1">Uncharacterized protein</fullName>
    </submittedName>
</protein>
<proteinExistence type="predicted"/>
<dbReference type="Proteomes" id="UP001162501">
    <property type="component" value="Chromosome 15"/>
</dbReference>
<accession>A0AC59YGW2</accession>
<name>A0AC59YGW2_RANTA</name>
<reference evidence="1" key="1">
    <citation type="submission" date="2023-05" db="EMBL/GenBank/DDBJ databases">
        <authorList>
            <consortium name="ELIXIR-Norway"/>
        </authorList>
    </citation>
    <scope>NUCLEOTIDE SEQUENCE</scope>
</reference>
<sequence>GAPPYLPPRHPSPSPSSNSPTGPKPLLTPPQPRYPISPTPPPPFLPPLPHGQVPSTFSPER</sequence>
<feature type="non-terminal residue" evidence="1">
    <location>
        <position position="1"/>
    </location>
</feature>
<gene>
    <name evidence="1" type="ORF">MRATA1EN22A_LOCUS5695</name>
</gene>
<evidence type="ECO:0000313" key="2">
    <source>
        <dbReference type="Proteomes" id="UP001162501"/>
    </source>
</evidence>
<feature type="non-terminal residue" evidence="1">
    <location>
        <position position="61"/>
    </location>
</feature>
<dbReference type="EMBL" id="OX596099">
    <property type="protein sequence ID" value="CAM9664507.1"/>
    <property type="molecule type" value="Genomic_DNA"/>
</dbReference>
<evidence type="ECO:0000313" key="1">
    <source>
        <dbReference type="EMBL" id="CAM9664507.1"/>
    </source>
</evidence>
<reference evidence="1" key="2">
    <citation type="submission" date="2025-03" db="EMBL/GenBank/DDBJ databases">
        <authorList>
            <consortium name="ELIXIR-Norway"/>
            <consortium name="Elixir Norway"/>
        </authorList>
    </citation>
    <scope>NUCLEOTIDE SEQUENCE</scope>
</reference>